<feature type="transmembrane region" description="Helical" evidence="1">
    <location>
        <begin position="222"/>
        <end position="240"/>
    </location>
</feature>
<dbReference type="OrthoDB" id="116789at2"/>
<protein>
    <submittedName>
        <fullName evidence="2">Uncharacterized protein</fullName>
    </submittedName>
</protein>
<keyword evidence="1" id="KW-0812">Transmembrane</keyword>
<feature type="transmembrane region" description="Helical" evidence="1">
    <location>
        <begin position="310"/>
        <end position="328"/>
    </location>
</feature>
<feature type="transmembrane region" description="Helical" evidence="1">
    <location>
        <begin position="119"/>
        <end position="141"/>
    </location>
</feature>
<gene>
    <name evidence="2" type="ORF">D8M05_05895</name>
</gene>
<sequence length="336" mass="38450">MEMIERYIYAVTQKLPQSQREDIAVELRGLIEDMIEERVQDKEAMEKDVEEVLMELGNPRNLAQKYRGTKKFLIGPELFDSYILVLKIVLISVAFTMAISFLIQIIIEPISILDHFIDLIVSTVTAIPMAFGWTTFGFALAERFGEINQVDLQMDKDWKPSDLAPIPDPKGRIKRGDPIAGIIFYVFFIVFFSFSTNYFGIWIFNDGYRGTIPFINEEVNNIYLLLIILILLFGVLKESLKLIYGKWTSQLVLFSAIVNFISFIAVVLLISEPGFWNPDLMNGLVQQDVLIEGSEAYEIVTTIWQETTKWMPILVAIGLVWDVIDGVIKVKRSKAK</sequence>
<dbReference type="RefSeq" id="WP_121129615.1">
    <property type="nucleotide sequence ID" value="NZ_JBHUFK010000033.1"/>
</dbReference>
<organism evidence="2 3">
    <name type="scientific">Oceanobacillus bengalensis</name>
    <dbReference type="NCBI Taxonomy" id="1435466"/>
    <lineage>
        <taxon>Bacteria</taxon>
        <taxon>Bacillati</taxon>
        <taxon>Bacillota</taxon>
        <taxon>Bacilli</taxon>
        <taxon>Bacillales</taxon>
        <taxon>Bacillaceae</taxon>
        <taxon>Oceanobacillus</taxon>
    </lineage>
</organism>
<dbReference type="Proteomes" id="UP000281813">
    <property type="component" value="Unassembled WGS sequence"/>
</dbReference>
<keyword evidence="1" id="KW-1133">Transmembrane helix</keyword>
<proteinExistence type="predicted"/>
<feature type="transmembrane region" description="Helical" evidence="1">
    <location>
        <begin position="179"/>
        <end position="202"/>
    </location>
</feature>
<keyword evidence="1" id="KW-0472">Membrane</keyword>
<evidence type="ECO:0000313" key="2">
    <source>
        <dbReference type="EMBL" id="RKQ16783.1"/>
    </source>
</evidence>
<dbReference type="Pfam" id="PF22564">
    <property type="entry name" value="HAAS"/>
    <property type="match status" value="1"/>
</dbReference>
<keyword evidence="3" id="KW-1185">Reference proteome</keyword>
<feature type="transmembrane region" description="Helical" evidence="1">
    <location>
        <begin position="252"/>
        <end position="271"/>
    </location>
</feature>
<accession>A0A494Z2S5</accession>
<dbReference type="EMBL" id="RBZO01000007">
    <property type="protein sequence ID" value="RKQ16783.1"/>
    <property type="molecule type" value="Genomic_DNA"/>
</dbReference>
<name>A0A494Z2S5_9BACI</name>
<dbReference type="AlphaFoldDB" id="A0A494Z2S5"/>
<evidence type="ECO:0000256" key="1">
    <source>
        <dbReference type="SAM" id="Phobius"/>
    </source>
</evidence>
<feature type="transmembrane region" description="Helical" evidence="1">
    <location>
        <begin position="84"/>
        <end position="107"/>
    </location>
</feature>
<evidence type="ECO:0000313" key="3">
    <source>
        <dbReference type="Proteomes" id="UP000281813"/>
    </source>
</evidence>
<reference evidence="2 3" key="1">
    <citation type="journal article" date="2015" name="Antonie Van Leeuwenhoek">
        <title>Oceanobacillus bengalensis sp. nov., a bacterium isolated from seawater of the Bay of Bengal.</title>
        <authorList>
            <person name="Yongchang O."/>
            <person name="Xiang W."/>
            <person name="Wang G."/>
        </authorList>
    </citation>
    <scope>NUCLEOTIDE SEQUENCE [LARGE SCALE GENOMIC DNA]</scope>
    <source>
        <strain evidence="2 3">MCCC 1K00260</strain>
    </source>
</reference>
<comment type="caution">
    <text evidence="2">The sequence shown here is derived from an EMBL/GenBank/DDBJ whole genome shotgun (WGS) entry which is preliminary data.</text>
</comment>